<sequence>MSRPPLPSSTSASTLASSDPGVLEYGVYGRVLFCGQLEKRRDGAVRGGWASRLFILTPDTLHYYRKATEFELLGEERGQVPLSAIKVVRAMPEDEAPYSSVEPGVEHYYLEIATDTRLYLMRAPIREASTCESWSIAIEEQRKVLRSGTADQHYKSVLLFANAQEASPPRVAMVSVVHVSERDARPVEKVIKRRTAWGEELDLGVIPQGGACVILLQDGGIGRIGTQALMGSWDAGRVCWIEVTDAEVPTEVEVSVTCKVLSQAAKLKSPRPLSKQEGLPKWMEWVDEGSSIGFLLMCLFVHLLYGVDGFHWSHKCCLTVGAALAISTILNGSTKSPPTPAPTPRHSSPSNLLPKLQFTLTVHRCRIKMEGTEYIYPQITNDKK</sequence>
<dbReference type="Gene3D" id="2.30.29.30">
    <property type="entry name" value="Pleckstrin-homology domain (PH domain)/Phosphotyrosine-binding domain (PTB)"/>
    <property type="match status" value="1"/>
</dbReference>
<evidence type="ECO:0000313" key="5">
    <source>
        <dbReference type="Proteomes" id="UP000284657"/>
    </source>
</evidence>
<reference evidence="4 5" key="1">
    <citation type="submission" date="2018-07" db="EMBL/GenBank/DDBJ databases">
        <title>Genome sequencing of oomycete isolates from Chile give support for New Zealand origin for Phytophthora kernoviae and make available the first Nothophytophthora sp. genome.</title>
        <authorList>
            <person name="Studholme D.J."/>
            <person name="Sanfuentes E."/>
            <person name="Panda P."/>
            <person name="Hill R."/>
            <person name="Sambles C."/>
            <person name="Grant M."/>
            <person name="Williams N.M."/>
            <person name="Mcdougal R.L."/>
        </authorList>
    </citation>
    <scope>NUCLEOTIDE SEQUENCE [LARGE SCALE GENOMIC DNA]</scope>
    <source>
        <strain evidence="3">Chile6</strain>
        <strain evidence="2">Chile7</strain>
    </source>
</reference>
<dbReference type="Proteomes" id="UP000284657">
    <property type="component" value="Unassembled WGS sequence"/>
</dbReference>
<evidence type="ECO:0000313" key="3">
    <source>
        <dbReference type="EMBL" id="RLN61779.1"/>
    </source>
</evidence>
<feature type="domain" description="PH" evidence="1">
    <location>
        <begin position="30"/>
        <end position="143"/>
    </location>
</feature>
<evidence type="ECO:0000259" key="1">
    <source>
        <dbReference type="PROSITE" id="PS50003"/>
    </source>
</evidence>
<dbReference type="OrthoDB" id="68469at2759"/>
<accession>A0A3F2RPL6</accession>
<dbReference type="Proteomes" id="UP000277300">
    <property type="component" value="Unassembled WGS sequence"/>
</dbReference>
<dbReference type="PROSITE" id="PS50003">
    <property type="entry name" value="PH_DOMAIN"/>
    <property type="match status" value="1"/>
</dbReference>
<dbReference type="InterPro" id="IPR001849">
    <property type="entry name" value="PH_domain"/>
</dbReference>
<protein>
    <recommendedName>
        <fullName evidence="1">PH domain-containing protein</fullName>
    </recommendedName>
</protein>
<proteinExistence type="predicted"/>
<dbReference type="EMBL" id="MBAD02002585">
    <property type="protein sequence ID" value="RLN46290.1"/>
    <property type="molecule type" value="Genomic_DNA"/>
</dbReference>
<dbReference type="EMBL" id="MBDO02000144">
    <property type="protein sequence ID" value="RLN61779.1"/>
    <property type="molecule type" value="Genomic_DNA"/>
</dbReference>
<evidence type="ECO:0000313" key="4">
    <source>
        <dbReference type="Proteomes" id="UP000277300"/>
    </source>
</evidence>
<dbReference type="InterPro" id="IPR011993">
    <property type="entry name" value="PH-like_dom_sf"/>
</dbReference>
<evidence type="ECO:0000313" key="2">
    <source>
        <dbReference type="EMBL" id="RLN46290.1"/>
    </source>
</evidence>
<dbReference type="Pfam" id="PF00169">
    <property type="entry name" value="PH"/>
    <property type="match status" value="1"/>
</dbReference>
<organism evidence="3 4">
    <name type="scientific">Phytophthora kernoviae</name>
    <dbReference type="NCBI Taxonomy" id="325452"/>
    <lineage>
        <taxon>Eukaryota</taxon>
        <taxon>Sar</taxon>
        <taxon>Stramenopiles</taxon>
        <taxon>Oomycota</taxon>
        <taxon>Peronosporomycetes</taxon>
        <taxon>Peronosporales</taxon>
        <taxon>Peronosporaceae</taxon>
        <taxon>Phytophthora</taxon>
    </lineage>
</organism>
<gene>
    <name evidence="2" type="ORF">BBJ29_003777</name>
    <name evidence="3" type="ORF">BBP00_00005196</name>
</gene>
<dbReference type="SMART" id="SM00233">
    <property type="entry name" value="PH"/>
    <property type="match status" value="1"/>
</dbReference>
<comment type="caution">
    <text evidence="3">The sequence shown here is derived from an EMBL/GenBank/DDBJ whole genome shotgun (WGS) entry which is preliminary data.</text>
</comment>
<dbReference type="AlphaFoldDB" id="A0A3F2RPL6"/>
<dbReference type="SUPFAM" id="SSF50729">
    <property type="entry name" value="PH domain-like"/>
    <property type="match status" value="1"/>
</dbReference>
<name>A0A3F2RPL6_9STRA</name>